<name>A0ABP6ZBL0_9ACTN</name>
<dbReference type="EMBL" id="BAAAZO010000003">
    <property type="protein sequence ID" value="GAA3604547.1"/>
    <property type="molecule type" value="Genomic_DNA"/>
</dbReference>
<proteinExistence type="predicted"/>
<evidence type="ECO:0000313" key="1">
    <source>
        <dbReference type="EMBL" id="GAA3604547.1"/>
    </source>
</evidence>
<reference evidence="2" key="1">
    <citation type="journal article" date="2019" name="Int. J. Syst. Evol. Microbiol.">
        <title>The Global Catalogue of Microorganisms (GCM) 10K type strain sequencing project: providing services to taxonomists for standard genome sequencing and annotation.</title>
        <authorList>
            <consortium name="The Broad Institute Genomics Platform"/>
            <consortium name="The Broad Institute Genome Sequencing Center for Infectious Disease"/>
            <person name="Wu L."/>
            <person name="Ma J."/>
        </authorList>
    </citation>
    <scope>NUCLEOTIDE SEQUENCE [LARGE SCALE GENOMIC DNA]</scope>
    <source>
        <strain evidence="2">JCM 16902</strain>
    </source>
</reference>
<sequence>MTGPDWSVLERDPHIRVGQAVPRHPLQQAGRLTLGPPGIESHVVPYFTGHRSEPGSQPHLGDLGILAPYGFATYDRPFWNRTVFDIADT</sequence>
<dbReference type="Proteomes" id="UP001501074">
    <property type="component" value="Unassembled WGS sequence"/>
</dbReference>
<organism evidence="1 2">
    <name type="scientific">Kineosporia mesophila</name>
    <dbReference type="NCBI Taxonomy" id="566012"/>
    <lineage>
        <taxon>Bacteria</taxon>
        <taxon>Bacillati</taxon>
        <taxon>Actinomycetota</taxon>
        <taxon>Actinomycetes</taxon>
        <taxon>Kineosporiales</taxon>
        <taxon>Kineosporiaceae</taxon>
        <taxon>Kineosporia</taxon>
    </lineage>
</organism>
<gene>
    <name evidence="1" type="ORF">GCM10022223_20260</name>
</gene>
<accession>A0ABP6ZBL0</accession>
<protein>
    <submittedName>
        <fullName evidence="1">Uncharacterized protein</fullName>
    </submittedName>
</protein>
<keyword evidence="2" id="KW-1185">Reference proteome</keyword>
<evidence type="ECO:0000313" key="2">
    <source>
        <dbReference type="Proteomes" id="UP001501074"/>
    </source>
</evidence>
<comment type="caution">
    <text evidence="1">The sequence shown here is derived from an EMBL/GenBank/DDBJ whole genome shotgun (WGS) entry which is preliminary data.</text>
</comment>